<dbReference type="AlphaFoldDB" id="B4G8C6"/>
<dbReference type="Proteomes" id="UP000008744">
    <property type="component" value="Unassembled WGS sequence"/>
</dbReference>
<name>B4G8C6_DROPE</name>
<gene>
    <name evidence="2" type="primary">Dper\GL18864</name>
    <name evidence="2" type="ORF">Dper_GL18864</name>
</gene>
<dbReference type="PhylomeDB" id="B4G8C6"/>
<dbReference type="HOGENOM" id="CLU_154816_0_0_1"/>
<keyword evidence="3" id="KW-1185">Reference proteome</keyword>
<proteinExistence type="predicted"/>
<sequence>MSSYRTLVEHGAPPSHLAGGNDISLASTSSPKTLHRMIKYWRNSSGKMPGLRKSESFADYRRHSSNSGLGVGGVGGGGGATGGGGRSSTPSTRYQRLESCDNVCLLATPTTR</sequence>
<evidence type="ECO:0000313" key="3">
    <source>
        <dbReference type="Proteomes" id="UP000008744"/>
    </source>
</evidence>
<evidence type="ECO:0000256" key="1">
    <source>
        <dbReference type="SAM" id="MobiDB-lite"/>
    </source>
</evidence>
<feature type="region of interest" description="Disordered" evidence="1">
    <location>
        <begin position="65"/>
        <end position="94"/>
    </location>
</feature>
<dbReference type="OrthoDB" id="2499658at2759"/>
<dbReference type="OMA" id="HIIVGGS"/>
<reference evidence="2 3" key="1">
    <citation type="journal article" date="2007" name="Nature">
        <title>Evolution of genes and genomes on the Drosophila phylogeny.</title>
        <authorList>
            <consortium name="Drosophila 12 Genomes Consortium"/>
            <person name="Clark A.G."/>
            <person name="Eisen M.B."/>
            <person name="Smith D.R."/>
            <person name="Bergman C.M."/>
            <person name="Oliver B."/>
            <person name="Markow T.A."/>
            <person name="Kaufman T.C."/>
            <person name="Kellis M."/>
            <person name="Gelbart W."/>
            <person name="Iyer V.N."/>
            <person name="Pollard D.A."/>
            <person name="Sackton T.B."/>
            <person name="Larracuente A.M."/>
            <person name="Singh N.D."/>
            <person name="Abad J.P."/>
            <person name="Abt D.N."/>
            <person name="Adryan B."/>
            <person name="Aguade M."/>
            <person name="Akashi H."/>
            <person name="Anderson W.W."/>
            <person name="Aquadro C.F."/>
            <person name="Ardell D.H."/>
            <person name="Arguello R."/>
            <person name="Artieri C.G."/>
            <person name="Barbash D.A."/>
            <person name="Barker D."/>
            <person name="Barsanti P."/>
            <person name="Batterham P."/>
            <person name="Batzoglou S."/>
            <person name="Begun D."/>
            <person name="Bhutkar A."/>
            <person name="Blanco E."/>
            <person name="Bosak S.A."/>
            <person name="Bradley R.K."/>
            <person name="Brand A.D."/>
            <person name="Brent M.R."/>
            <person name="Brooks A.N."/>
            <person name="Brown R.H."/>
            <person name="Butlin R.K."/>
            <person name="Caggese C."/>
            <person name="Calvi B.R."/>
            <person name="Bernardo de Carvalho A."/>
            <person name="Caspi A."/>
            <person name="Castrezana S."/>
            <person name="Celniker S.E."/>
            <person name="Chang J.L."/>
            <person name="Chapple C."/>
            <person name="Chatterji S."/>
            <person name="Chinwalla A."/>
            <person name="Civetta A."/>
            <person name="Clifton S.W."/>
            <person name="Comeron J.M."/>
            <person name="Costello J.C."/>
            <person name="Coyne J.A."/>
            <person name="Daub J."/>
            <person name="David R.G."/>
            <person name="Delcher A.L."/>
            <person name="Delehaunty K."/>
            <person name="Do C.B."/>
            <person name="Ebling H."/>
            <person name="Edwards K."/>
            <person name="Eickbush T."/>
            <person name="Evans J.D."/>
            <person name="Filipski A."/>
            <person name="Findeiss S."/>
            <person name="Freyhult E."/>
            <person name="Fulton L."/>
            <person name="Fulton R."/>
            <person name="Garcia A.C."/>
            <person name="Gardiner A."/>
            <person name="Garfield D.A."/>
            <person name="Garvin B.E."/>
            <person name="Gibson G."/>
            <person name="Gilbert D."/>
            <person name="Gnerre S."/>
            <person name="Godfrey J."/>
            <person name="Good R."/>
            <person name="Gotea V."/>
            <person name="Gravely B."/>
            <person name="Greenberg A.J."/>
            <person name="Griffiths-Jones S."/>
            <person name="Gross S."/>
            <person name="Guigo R."/>
            <person name="Gustafson E.A."/>
            <person name="Haerty W."/>
            <person name="Hahn M.W."/>
            <person name="Halligan D.L."/>
            <person name="Halpern A.L."/>
            <person name="Halter G.M."/>
            <person name="Han M.V."/>
            <person name="Heger A."/>
            <person name="Hillier L."/>
            <person name="Hinrichs A.S."/>
            <person name="Holmes I."/>
            <person name="Hoskins R.A."/>
            <person name="Hubisz M.J."/>
            <person name="Hultmark D."/>
            <person name="Huntley M.A."/>
            <person name="Jaffe D.B."/>
            <person name="Jagadeeshan S."/>
            <person name="Jeck W.R."/>
            <person name="Johnson J."/>
            <person name="Jones C.D."/>
            <person name="Jordan W.C."/>
            <person name="Karpen G.H."/>
            <person name="Kataoka E."/>
            <person name="Keightley P.D."/>
            <person name="Kheradpour P."/>
            <person name="Kirkness E.F."/>
            <person name="Koerich L.B."/>
            <person name="Kristiansen K."/>
            <person name="Kudrna D."/>
            <person name="Kulathinal R.J."/>
            <person name="Kumar S."/>
            <person name="Kwok R."/>
            <person name="Lander E."/>
            <person name="Langley C.H."/>
            <person name="Lapoint R."/>
            <person name="Lazzaro B.P."/>
            <person name="Lee S.J."/>
            <person name="Levesque L."/>
            <person name="Li R."/>
            <person name="Lin C.F."/>
            <person name="Lin M.F."/>
            <person name="Lindblad-Toh K."/>
            <person name="Llopart A."/>
            <person name="Long M."/>
            <person name="Low L."/>
            <person name="Lozovsky E."/>
            <person name="Lu J."/>
            <person name="Luo M."/>
            <person name="Machado C.A."/>
            <person name="Makalowski W."/>
            <person name="Marzo M."/>
            <person name="Matsuda M."/>
            <person name="Matzkin L."/>
            <person name="McAllister B."/>
            <person name="McBride C.S."/>
            <person name="McKernan B."/>
            <person name="McKernan K."/>
            <person name="Mendez-Lago M."/>
            <person name="Minx P."/>
            <person name="Mollenhauer M.U."/>
            <person name="Montooth K."/>
            <person name="Mount S.M."/>
            <person name="Mu X."/>
            <person name="Myers E."/>
            <person name="Negre B."/>
            <person name="Newfeld S."/>
            <person name="Nielsen R."/>
            <person name="Noor M.A."/>
            <person name="O'Grady P."/>
            <person name="Pachter L."/>
            <person name="Papaceit M."/>
            <person name="Parisi M.J."/>
            <person name="Parisi M."/>
            <person name="Parts L."/>
            <person name="Pedersen J.S."/>
            <person name="Pesole G."/>
            <person name="Phillippy A.M."/>
            <person name="Ponting C.P."/>
            <person name="Pop M."/>
            <person name="Porcelli D."/>
            <person name="Powell J.R."/>
            <person name="Prohaska S."/>
            <person name="Pruitt K."/>
            <person name="Puig M."/>
            <person name="Quesneville H."/>
            <person name="Ram K.R."/>
            <person name="Rand D."/>
            <person name="Rasmussen M.D."/>
            <person name="Reed L.K."/>
            <person name="Reenan R."/>
            <person name="Reily A."/>
            <person name="Remington K.A."/>
            <person name="Rieger T.T."/>
            <person name="Ritchie M.G."/>
            <person name="Robin C."/>
            <person name="Rogers Y.H."/>
            <person name="Rohde C."/>
            <person name="Rozas J."/>
            <person name="Rubenfield M.J."/>
            <person name="Ruiz A."/>
            <person name="Russo S."/>
            <person name="Salzberg S.L."/>
            <person name="Sanchez-Gracia A."/>
            <person name="Saranga D.J."/>
            <person name="Sato H."/>
            <person name="Schaeffer S.W."/>
            <person name="Schatz M.C."/>
            <person name="Schlenke T."/>
            <person name="Schwartz R."/>
            <person name="Segarra C."/>
            <person name="Singh R.S."/>
            <person name="Sirot L."/>
            <person name="Sirota M."/>
            <person name="Sisneros N.B."/>
            <person name="Smith C.D."/>
            <person name="Smith T.F."/>
            <person name="Spieth J."/>
            <person name="Stage D.E."/>
            <person name="Stark A."/>
            <person name="Stephan W."/>
            <person name="Strausberg R.L."/>
            <person name="Strempel S."/>
            <person name="Sturgill D."/>
            <person name="Sutton G."/>
            <person name="Sutton G.G."/>
            <person name="Tao W."/>
            <person name="Teichmann S."/>
            <person name="Tobari Y.N."/>
            <person name="Tomimura Y."/>
            <person name="Tsolas J.M."/>
            <person name="Valente V.L."/>
            <person name="Venter E."/>
            <person name="Venter J.C."/>
            <person name="Vicario S."/>
            <person name="Vieira F.G."/>
            <person name="Vilella A.J."/>
            <person name="Villasante A."/>
            <person name="Walenz B."/>
            <person name="Wang J."/>
            <person name="Wasserman M."/>
            <person name="Watts T."/>
            <person name="Wilson D."/>
            <person name="Wilson R.K."/>
            <person name="Wing R.A."/>
            <person name="Wolfner M.F."/>
            <person name="Wong A."/>
            <person name="Wong G.K."/>
            <person name="Wu C.I."/>
            <person name="Wu G."/>
            <person name="Yamamoto D."/>
            <person name="Yang H.P."/>
            <person name="Yang S.P."/>
            <person name="Yorke J.A."/>
            <person name="Yoshida K."/>
            <person name="Zdobnov E."/>
            <person name="Zhang P."/>
            <person name="Zhang Y."/>
            <person name="Zimin A.V."/>
            <person name="Baldwin J."/>
            <person name="Abdouelleil A."/>
            <person name="Abdulkadir J."/>
            <person name="Abebe A."/>
            <person name="Abera B."/>
            <person name="Abreu J."/>
            <person name="Acer S.C."/>
            <person name="Aftuck L."/>
            <person name="Alexander A."/>
            <person name="An P."/>
            <person name="Anderson E."/>
            <person name="Anderson S."/>
            <person name="Arachi H."/>
            <person name="Azer M."/>
            <person name="Bachantsang P."/>
            <person name="Barry A."/>
            <person name="Bayul T."/>
            <person name="Berlin A."/>
            <person name="Bessette D."/>
            <person name="Bloom T."/>
            <person name="Blye J."/>
            <person name="Boguslavskiy L."/>
            <person name="Bonnet C."/>
            <person name="Boukhgalter B."/>
            <person name="Bourzgui I."/>
            <person name="Brown A."/>
            <person name="Cahill P."/>
            <person name="Channer S."/>
            <person name="Cheshatsang Y."/>
            <person name="Chuda L."/>
            <person name="Citroen M."/>
            <person name="Collymore A."/>
            <person name="Cooke P."/>
            <person name="Costello M."/>
            <person name="D'Aco K."/>
            <person name="Daza R."/>
            <person name="De Haan G."/>
            <person name="DeGray S."/>
            <person name="DeMaso C."/>
            <person name="Dhargay N."/>
            <person name="Dooley K."/>
            <person name="Dooley E."/>
            <person name="Doricent M."/>
            <person name="Dorje P."/>
            <person name="Dorjee K."/>
            <person name="Dupes A."/>
            <person name="Elong R."/>
            <person name="Falk J."/>
            <person name="Farina A."/>
            <person name="Faro S."/>
            <person name="Ferguson D."/>
            <person name="Fisher S."/>
            <person name="Foley C.D."/>
            <person name="Franke A."/>
            <person name="Friedrich D."/>
            <person name="Gadbois L."/>
            <person name="Gearin G."/>
            <person name="Gearin C.R."/>
            <person name="Giannoukos G."/>
            <person name="Goode T."/>
            <person name="Graham J."/>
            <person name="Grandbois E."/>
            <person name="Grewal S."/>
            <person name="Gyaltsen K."/>
            <person name="Hafez N."/>
            <person name="Hagos B."/>
            <person name="Hall J."/>
            <person name="Henson C."/>
            <person name="Hollinger A."/>
            <person name="Honan T."/>
            <person name="Huard M.D."/>
            <person name="Hughes L."/>
            <person name="Hurhula B."/>
            <person name="Husby M.E."/>
            <person name="Kamat A."/>
            <person name="Kanga B."/>
            <person name="Kashin S."/>
            <person name="Khazanovich D."/>
            <person name="Kisner P."/>
            <person name="Lance K."/>
            <person name="Lara M."/>
            <person name="Lee W."/>
            <person name="Lennon N."/>
            <person name="Letendre F."/>
            <person name="LeVine R."/>
            <person name="Lipovsky A."/>
            <person name="Liu X."/>
            <person name="Liu J."/>
            <person name="Liu S."/>
            <person name="Lokyitsang T."/>
            <person name="Lokyitsang Y."/>
            <person name="Lubonja R."/>
            <person name="Lui A."/>
            <person name="MacDonald P."/>
            <person name="Magnisalis V."/>
            <person name="Maru K."/>
            <person name="Matthews C."/>
            <person name="McCusker W."/>
            <person name="McDonough S."/>
            <person name="Mehta T."/>
            <person name="Meldrim J."/>
            <person name="Meneus L."/>
            <person name="Mihai O."/>
            <person name="Mihalev A."/>
            <person name="Mihova T."/>
            <person name="Mittelman R."/>
            <person name="Mlenga V."/>
            <person name="Montmayeur A."/>
            <person name="Mulrain L."/>
            <person name="Navidi A."/>
            <person name="Naylor J."/>
            <person name="Negash T."/>
            <person name="Nguyen T."/>
            <person name="Nguyen N."/>
            <person name="Nicol R."/>
            <person name="Norbu C."/>
            <person name="Norbu N."/>
            <person name="Novod N."/>
            <person name="O'Neill B."/>
            <person name="Osman S."/>
            <person name="Markiewicz E."/>
            <person name="Oyono O.L."/>
            <person name="Patti C."/>
            <person name="Phunkhang P."/>
            <person name="Pierre F."/>
            <person name="Priest M."/>
            <person name="Raghuraman S."/>
            <person name="Rege F."/>
            <person name="Reyes R."/>
            <person name="Rise C."/>
            <person name="Rogov P."/>
            <person name="Ross K."/>
            <person name="Ryan E."/>
            <person name="Settipalli S."/>
            <person name="Shea T."/>
            <person name="Sherpa N."/>
            <person name="Shi L."/>
            <person name="Shih D."/>
            <person name="Sparrow T."/>
            <person name="Spaulding J."/>
            <person name="Stalker J."/>
            <person name="Stange-Thomann N."/>
            <person name="Stavropoulos S."/>
            <person name="Stone C."/>
            <person name="Strader C."/>
            <person name="Tesfaye S."/>
            <person name="Thomson T."/>
            <person name="Thoulutsang Y."/>
            <person name="Thoulutsang D."/>
            <person name="Topham K."/>
            <person name="Topping I."/>
            <person name="Tsamla T."/>
            <person name="Vassiliev H."/>
            <person name="Vo A."/>
            <person name="Wangchuk T."/>
            <person name="Wangdi T."/>
            <person name="Weiand M."/>
            <person name="Wilkinson J."/>
            <person name="Wilson A."/>
            <person name="Yadav S."/>
            <person name="Young G."/>
            <person name="Yu Q."/>
            <person name="Zembek L."/>
            <person name="Zhong D."/>
            <person name="Zimmer A."/>
            <person name="Zwirko Z."/>
            <person name="Jaffe D.B."/>
            <person name="Alvarez P."/>
            <person name="Brockman W."/>
            <person name="Butler J."/>
            <person name="Chin C."/>
            <person name="Gnerre S."/>
            <person name="Grabherr M."/>
            <person name="Kleber M."/>
            <person name="Mauceli E."/>
            <person name="MacCallum I."/>
        </authorList>
    </citation>
    <scope>NUCLEOTIDE SEQUENCE [LARGE SCALE GENOMIC DNA]</scope>
    <source>
        <strain evidence="3">MSH-3 / Tucson 14011-0111.49</strain>
    </source>
</reference>
<dbReference type="EMBL" id="CH479180">
    <property type="protein sequence ID" value="EDW28606.1"/>
    <property type="molecule type" value="Genomic_DNA"/>
</dbReference>
<protein>
    <submittedName>
        <fullName evidence="2">GL18864</fullName>
    </submittedName>
</protein>
<feature type="region of interest" description="Disordered" evidence="1">
    <location>
        <begin position="1"/>
        <end position="23"/>
    </location>
</feature>
<feature type="compositionally biased region" description="Gly residues" evidence="1">
    <location>
        <begin position="69"/>
        <end position="86"/>
    </location>
</feature>
<organism evidence="3">
    <name type="scientific">Drosophila persimilis</name>
    <name type="common">Fruit fly</name>
    <dbReference type="NCBI Taxonomy" id="7234"/>
    <lineage>
        <taxon>Eukaryota</taxon>
        <taxon>Metazoa</taxon>
        <taxon>Ecdysozoa</taxon>
        <taxon>Arthropoda</taxon>
        <taxon>Hexapoda</taxon>
        <taxon>Insecta</taxon>
        <taxon>Pterygota</taxon>
        <taxon>Neoptera</taxon>
        <taxon>Endopterygota</taxon>
        <taxon>Diptera</taxon>
        <taxon>Brachycera</taxon>
        <taxon>Muscomorpha</taxon>
        <taxon>Ephydroidea</taxon>
        <taxon>Drosophilidae</taxon>
        <taxon>Drosophila</taxon>
        <taxon>Sophophora</taxon>
    </lineage>
</organism>
<evidence type="ECO:0000313" key="2">
    <source>
        <dbReference type="EMBL" id="EDW28606.1"/>
    </source>
</evidence>
<accession>B4G8C6</accession>